<protein>
    <submittedName>
        <fullName evidence="2">Uncharacterized protein</fullName>
    </submittedName>
</protein>
<dbReference type="EMBL" id="JBHSOZ010000003">
    <property type="protein sequence ID" value="MFC5712561.1"/>
    <property type="molecule type" value="Genomic_DNA"/>
</dbReference>
<keyword evidence="3" id="KW-1185">Reference proteome</keyword>
<keyword evidence="1" id="KW-0812">Transmembrane</keyword>
<organism evidence="2 3">
    <name type="scientific">Thalassorhabdus alkalitolerans</name>
    <dbReference type="NCBI Taxonomy" id="2282697"/>
    <lineage>
        <taxon>Bacteria</taxon>
        <taxon>Bacillati</taxon>
        <taxon>Bacillota</taxon>
        <taxon>Bacilli</taxon>
        <taxon>Bacillales</taxon>
        <taxon>Bacillaceae</taxon>
        <taxon>Thalassorhabdus</taxon>
    </lineage>
</organism>
<evidence type="ECO:0000256" key="1">
    <source>
        <dbReference type="SAM" id="Phobius"/>
    </source>
</evidence>
<reference evidence="3" key="1">
    <citation type="journal article" date="2019" name="Int. J. Syst. Evol. Microbiol.">
        <title>The Global Catalogue of Microorganisms (GCM) 10K type strain sequencing project: providing services to taxonomists for standard genome sequencing and annotation.</title>
        <authorList>
            <consortium name="The Broad Institute Genomics Platform"/>
            <consortium name="The Broad Institute Genome Sequencing Center for Infectious Disease"/>
            <person name="Wu L."/>
            <person name="Ma J."/>
        </authorList>
    </citation>
    <scope>NUCLEOTIDE SEQUENCE [LARGE SCALE GENOMIC DNA]</scope>
    <source>
        <strain evidence="3">CECT 7184</strain>
    </source>
</reference>
<feature type="transmembrane region" description="Helical" evidence="1">
    <location>
        <begin position="36"/>
        <end position="55"/>
    </location>
</feature>
<dbReference type="Proteomes" id="UP001596142">
    <property type="component" value="Unassembled WGS sequence"/>
</dbReference>
<name>A0ABW0YKA6_9BACI</name>
<keyword evidence="1" id="KW-0472">Membrane</keyword>
<proteinExistence type="predicted"/>
<gene>
    <name evidence="2" type="ORF">ACFPU1_07195</name>
</gene>
<sequence length="95" mass="11218">MKREDLLHIHLSKEGRKILREGNYDLLYIFNEADSLTVNLLLFYGLATFYFWLYTEAFSFPPVKKGKKKAVGKVRYVEENRHVIVIRLEKGARLV</sequence>
<evidence type="ECO:0000313" key="2">
    <source>
        <dbReference type="EMBL" id="MFC5712561.1"/>
    </source>
</evidence>
<comment type="caution">
    <text evidence="2">The sequence shown here is derived from an EMBL/GenBank/DDBJ whole genome shotgun (WGS) entry which is preliminary data.</text>
</comment>
<dbReference type="RefSeq" id="WP_385943707.1">
    <property type="nucleotide sequence ID" value="NZ_JBHSPG010000023.1"/>
</dbReference>
<accession>A0ABW0YKA6</accession>
<evidence type="ECO:0000313" key="3">
    <source>
        <dbReference type="Proteomes" id="UP001596142"/>
    </source>
</evidence>
<keyword evidence="1" id="KW-1133">Transmembrane helix</keyword>